<keyword evidence="4" id="KW-1048">Host nucleus</keyword>
<dbReference type="RefSeq" id="YP_010795507.1">
    <property type="nucleotide sequence ID" value="NC_075701.1"/>
</dbReference>
<comment type="similarity">
    <text evidence="2">Belongs to the alphaherpesvirinae HHV-1 UL3 family.</text>
</comment>
<feature type="region of interest" description="Disordered" evidence="5">
    <location>
        <begin position="1"/>
        <end position="63"/>
    </location>
</feature>
<evidence type="ECO:0000313" key="7">
    <source>
        <dbReference type="Proteomes" id="UP000325782"/>
    </source>
</evidence>
<dbReference type="InterPro" id="IPR005035">
    <property type="entry name" value="Herpes_UL3"/>
</dbReference>
<organism evidence="6 7">
    <name type="scientific">Chelonid alphaherpesvirus 5</name>
    <dbReference type="NCBI Taxonomy" id="702736"/>
    <lineage>
        <taxon>Viruses</taxon>
        <taxon>Duplodnaviria</taxon>
        <taxon>Heunggongvirae</taxon>
        <taxon>Peploviricota</taxon>
        <taxon>Herviviricetes</taxon>
        <taxon>Herpesvirales</taxon>
        <taxon>Orthoherpesviridae</taxon>
        <taxon>Alphaherpesvirinae</taxon>
        <taxon>Scutavirus</taxon>
        <taxon>Scutavirus chelonidalpha5</taxon>
    </lineage>
</organism>
<proteinExistence type="inferred from homology"/>
<dbReference type="Pfam" id="PF03369">
    <property type="entry name" value="Herpes_UL3"/>
    <property type="match status" value="1"/>
</dbReference>
<dbReference type="EMBL" id="HQ878327">
    <property type="protein sequence ID" value="AHA93321.1"/>
    <property type="molecule type" value="Genomic_DNA"/>
</dbReference>
<reference evidence="6 7" key="1">
    <citation type="journal article" date="2012" name="PLoS ONE">
        <title>The genome of Chelonid herpesvirus 5 harbors atypical genes.</title>
        <authorList>
            <person name="Ackermann M."/>
            <person name="Koriabine M."/>
            <person name="Hartmann-Fritsch F."/>
            <person name="de Jong P.J."/>
            <person name="Lewis T.D."/>
            <person name="Schetle N."/>
            <person name="Work T.M."/>
            <person name="Dagenais J."/>
            <person name="Balazs G.H."/>
            <person name="Leong J.A."/>
        </authorList>
    </citation>
    <scope>NUCLEOTIDE SEQUENCE [LARGE SCALE GENOMIC DNA]</scope>
</reference>
<comment type="subcellular location">
    <subcellularLocation>
        <location evidence="1">Host nucleus</location>
    </subcellularLocation>
</comment>
<evidence type="ECO:0000313" key="6">
    <source>
        <dbReference type="EMBL" id="AHA93321.1"/>
    </source>
</evidence>
<name>V5NWH2_9ALPH</name>
<evidence type="ECO:0000256" key="4">
    <source>
        <dbReference type="ARBA" id="ARBA00022562"/>
    </source>
</evidence>
<gene>
    <name evidence="6" type="primary">F-UL3</name>
</gene>
<protein>
    <submittedName>
        <fullName evidence="6">F-UL3 protein</fullName>
    </submittedName>
</protein>
<feature type="compositionally biased region" description="Low complexity" evidence="5">
    <location>
        <begin position="1"/>
        <end position="46"/>
    </location>
</feature>
<dbReference type="KEGG" id="vg:80532666"/>
<evidence type="ECO:0000256" key="5">
    <source>
        <dbReference type="SAM" id="MobiDB-lite"/>
    </source>
</evidence>
<sequence length="228" mass="25076">MEAGGVPSVVRLLSRPRSRPALASPSQLAPTPSSPAEPDASESASGSAGGGRPSPSKNEKRVVYRARFPTSTDEMADDPTYRLYDTLFVVSSTDELGRRQITDTIRKELKRTLAPLNIACTKTSSFSCETRKRTRDGTSMTGPAAHKCLQMTIFCRREQADLVRQLLSKLIESRKSRKYFTCTRDGTTKPGIPIFYSEFEAKDPVYLHEENTVRTAPASRPPPPVPGV</sequence>
<dbReference type="GO" id="GO:0042025">
    <property type="term" value="C:host cell nucleus"/>
    <property type="evidence" value="ECO:0007669"/>
    <property type="project" value="UniProtKB-SubCell"/>
</dbReference>
<evidence type="ECO:0000256" key="2">
    <source>
        <dbReference type="ARBA" id="ARBA00006957"/>
    </source>
</evidence>
<keyword evidence="7" id="KW-1185">Reference proteome</keyword>
<dbReference type="Proteomes" id="UP000325782">
    <property type="component" value="Segment"/>
</dbReference>
<dbReference type="GeneID" id="80532666"/>
<evidence type="ECO:0000256" key="3">
    <source>
        <dbReference type="ARBA" id="ARBA00022553"/>
    </source>
</evidence>
<keyword evidence="3" id="KW-0597">Phosphoprotein</keyword>
<accession>V5NWH2</accession>
<evidence type="ECO:0000256" key="1">
    <source>
        <dbReference type="ARBA" id="ARBA00004147"/>
    </source>
</evidence>